<dbReference type="PANTHER" id="PTHR31987">
    <property type="entry name" value="GLUTAMINASE A-RELATED"/>
    <property type="match status" value="1"/>
</dbReference>
<dbReference type="EMBL" id="JAPAAF010000156">
    <property type="protein sequence ID" value="MCW0485095.1"/>
    <property type="molecule type" value="Genomic_DNA"/>
</dbReference>
<reference evidence="2" key="1">
    <citation type="submission" date="2022-10" db="EMBL/GenBank/DDBJ databases">
        <title>Gaoshiqiia sediminis gen. nov., sp. nov., isolated from coastal sediment.</title>
        <authorList>
            <person name="Yu W.X."/>
            <person name="Mu D.S."/>
            <person name="Du J.Z."/>
            <person name="Liang Y.Q."/>
        </authorList>
    </citation>
    <scope>NUCLEOTIDE SEQUENCE</scope>
    <source>
        <strain evidence="2">A06</strain>
    </source>
</reference>
<dbReference type="Pfam" id="PF16335">
    <property type="entry name" value="GtaA_6_Hairpin"/>
    <property type="match status" value="1"/>
</dbReference>
<gene>
    <name evidence="2" type="ORF">N2K84_20365</name>
</gene>
<dbReference type="RefSeq" id="WP_282593666.1">
    <property type="nucleotide sequence ID" value="NZ_JAPAAF010000156.1"/>
</dbReference>
<evidence type="ECO:0000259" key="1">
    <source>
        <dbReference type="Pfam" id="PF16335"/>
    </source>
</evidence>
<dbReference type="PANTHER" id="PTHR31987:SF1">
    <property type="entry name" value="GLUTAMINASE A"/>
    <property type="match status" value="1"/>
</dbReference>
<dbReference type="Proteomes" id="UP001163821">
    <property type="component" value="Unassembled WGS sequence"/>
</dbReference>
<protein>
    <submittedName>
        <fullName evidence="2">DUF1793 domain-containing protein</fullName>
    </submittedName>
</protein>
<proteinExistence type="predicted"/>
<dbReference type="InterPro" id="IPR032514">
    <property type="entry name" value="GtaA_central"/>
</dbReference>
<feature type="non-terminal residue" evidence="2">
    <location>
        <position position="106"/>
    </location>
</feature>
<feature type="non-terminal residue" evidence="2">
    <location>
        <position position="1"/>
    </location>
</feature>
<evidence type="ECO:0000313" key="2">
    <source>
        <dbReference type="EMBL" id="MCW0485095.1"/>
    </source>
</evidence>
<name>A0AA41YE08_9BACT</name>
<dbReference type="AlphaFoldDB" id="A0AA41YE08"/>
<accession>A0AA41YE08</accession>
<sequence length="106" mass="12725">EAKRMAREWMQMADDGDHYRLTFDQPGTWSQKYNLVWDKLLKLDIFPKEVAQTEIAYYLTKQNKYGLPLDNRRTYTKSDWIVWTATLADDVETFQKFIDPVHKFVT</sequence>
<organism evidence="2 3">
    <name type="scientific">Gaoshiqia sediminis</name>
    <dbReference type="NCBI Taxonomy" id="2986998"/>
    <lineage>
        <taxon>Bacteria</taxon>
        <taxon>Pseudomonadati</taxon>
        <taxon>Bacteroidota</taxon>
        <taxon>Bacteroidia</taxon>
        <taxon>Marinilabiliales</taxon>
        <taxon>Prolixibacteraceae</taxon>
        <taxon>Gaoshiqia</taxon>
    </lineage>
</organism>
<evidence type="ECO:0000313" key="3">
    <source>
        <dbReference type="Proteomes" id="UP001163821"/>
    </source>
</evidence>
<comment type="caution">
    <text evidence="2">The sequence shown here is derived from an EMBL/GenBank/DDBJ whole genome shotgun (WGS) entry which is preliminary data.</text>
</comment>
<dbReference type="InterPro" id="IPR052743">
    <property type="entry name" value="Glutaminase_GtaA"/>
</dbReference>
<feature type="domain" description="Glutaminase A central" evidence="1">
    <location>
        <begin position="2"/>
        <end position="105"/>
    </location>
</feature>
<keyword evidence="3" id="KW-1185">Reference proteome</keyword>